<feature type="compositionally biased region" description="Acidic residues" evidence="1">
    <location>
        <begin position="27"/>
        <end position="38"/>
    </location>
</feature>
<evidence type="ECO:0000313" key="2">
    <source>
        <dbReference type="EMBL" id="ELZ45260.1"/>
    </source>
</evidence>
<gene>
    <name evidence="2" type="ORF">C463_06552</name>
</gene>
<feature type="region of interest" description="Disordered" evidence="1">
    <location>
        <begin position="1"/>
        <end position="71"/>
    </location>
</feature>
<name>M0EBV8_9EURY</name>
<keyword evidence="3" id="KW-1185">Reference proteome</keyword>
<reference evidence="2 3" key="1">
    <citation type="journal article" date="2014" name="PLoS Genet.">
        <title>Phylogenetically driven sequencing of extremely halophilic archaea reveals strategies for static and dynamic osmo-response.</title>
        <authorList>
            <person name="Becker E.A."/>
            <person name="Seitzer P.M."/>
            <person name="Tritt A."/>
            <person name="Larsen D."/>
            <person name="Krusor M."/>
            <person name="Yao A.I."/>
            <person name="Wu D."/>
            <person name="Madern D."/>
            <person name="Eisen J.A."/>
            <person name="Darling A.E."/>
            <person name="Facciotti M.T."/>
        </authorList>
    </citation>
    <scope>NUCLEOTIDE SEQUENCE [LARGE SCALE GENOMIC DNA]</scope>
    <source>
        <strain evidence="2 3">DSM 19288</strain>
    </source>
</reference>
<organism evidence="2 3">
    <name type="scientific">Halorubrum californiense DSM 19288</name>
    <dbReference type="NCBI Taxonomy" id="1227465"/>
    <lineage>
        <taxon>Archaea</taxon>
        <taxon>Methanobacteriati</taxon>
        <taxon>Methanobacteriota</taxon>
        <taxon>Stenosarchaea group</taxon>
        <taxon>Halobacteria</taxon>
        <taxon>Halobacteriales</taxon>
        <taxon>Haloferacaceae</taxon>
        <taxon>Halorubrum</taxon>
    </lineage>
</organism>
<evidence type="ECO:0000313" key="3">
    <source>
        <dbReference type="Proteomes" id="UP000011586"/>
    </source>
</evidence>
<proteinExistence type="predicted"/>
<sequence length="96" mass="10237">MSDDYLEPGAQGDLDELLEGAEPVTSDTDDSIDAGVDSEEARELRDAATEGTGDVHPSSPEATEYRSFDADGPIPYVEPRVHAFGAHLLFSQPDAT</sequence>
<dbReference type="EMBL" id="AOJK01000033">
    <property type="protein sequence ID" value="ELZ45260.1"/>
    <property type="molecule type" value="Genomic_DNA"/>
</dbReference>
<dbReference type="PATRIC" id="fig|1227465.4.peg.1285"/>
<accession>M0EBV8</accession>
<feature type="compositionally biased region" description="Basic and acidic residues" evidence="1">
    <location>
        <begin position="39"/>
        <end position="48"/>
    </location>
</feature>
<evidence type="ECO:0000256" key="1">
    <source>
        <dbReference type="SAM" id="MobiDB-lite"/>
    </source>
</evidence>
<dbReference type="RefSeq" id="WP_008442175.1">
    <property type="nucleotide sequence ID" value="NZ_AOJK01000033.1"/>
</dbReference>
<protein>
    <submittedName>
        <fullName evidence="2">Uncharacterized protein</fullName>
    </submittedName>
</protein>
<comment type="caution">
    <text evidence="2">The sequence shown here is derived from an EMBL/GenBank/DDBJ whole genome shotgun (WGS) entry which is preliminary data.</text>
</comment>
<dbReference type="AlphaFoldDB" id="M0EBV8"/>
<dbReference type="STRING" id="1227465.C463_06552"/>
<dbReference type="Proteomes" id="UP000011586">
    <property type="component" value="Unassembled WGS sequence"/>
</dbReference>